<proteinExistence type="predicted"/>
<reference evidence="2 3" key="1">
    <citation type="journal article" date="2021" name="Elife">
        <title>Chloroplast acquisition without the gene transfer in kleptoplastic sea slugs, Plakobranchus ocellatus.</title>
        <authorList>
            <person name="Maeda T."/>
            <person name="Takahashi S."/>
            <person name="Yoshida T."/>
            <person name="Shimamura S."/>
            <person name="Takaki Y."/>
            <person name="Nagai Y."/>
            <person name="Toyoda A."/>
            <person name="Suzuki Y."/>
            <person name="Arimoto A."/>
            <person name="Ishii H."/>
            <person name="Satoh N."/>
            <person name="Nishiyama T."/>
            <person name="Hasebe M."/>
            <person name="Maruyama T."/>
            <person name="Minagawa J."/>
            <person name="Obokata J."/>
            <person name="Shigenobu S."/>
        </authorList>
    </citation>
    <scope>NUCLEOTIDE SEQUENCE [LARGE SCALE GENOMIC DNA]</scope>
</reference>
<feature type="compositionally biased region" description="Basic and acidic residues" evidence="1">
    <location>
        <begin position="62"/>
        <end position="80"/>
    </location>
</feature>
<gene>
    <name evidence="2" type="ORF">ElyMa_004495700</name>
</gene>
<dbReference type="Proteomes" id="UP000762676">
    <property type="component" value="Unassembled WGS sequence"/>
</dbReference>
<organism evidence="2 3">
    <name type="scientific">Elysia marginata</name>
    <dbReference type="NCBI Taxonomy" id="1093978"/>
    <lineage>
        <taxon>Eukaryota</taxon>
        <taxon>Metazoa</taxon>
        <taxon>Spiralia</taxon>
        <taxon>Lophotrochozoa</taxon>
        <taxon>Mollusca</taxon>
        <taxon>Gastropoda</taxon>
        <taxon>Heterobranchia</taxon>
        <taxon>Euthyneura</taxon>
        <taxon>Panpulmonata</taxon>
        <taxon>Sacoglossa</taxon>
        <taxon>Placobranchoidea</taxon>
        <taxon>Plakobranchidae</taxon>
        <taxon>Elysia</taxon>
    </lineage>
</organism>
<evidence type="ECO:0000313" key="2">
    <source>
        <dbReference type="EMBL" id="GFR98204.1"/>
    </source>
</evidence>
<comment type="caution">
    <text evidence="2">The sequence shown here is derived from an EMBL/GenBank/DDBJ whole genome shotgun (WGS) entry which is preliminary data.</text>
</comment>
<evidence type="ECO:0008006" key="4">
    <source>
        <dbReference type="Google" id="ProtNLM"/>
    </source>
</evidence>
<evidence type="ECO:0000256" key="1">
    <source>
        <dbReference type="SAM" id="MobiDB-lite"/>
    </source>
</evidence>
<name>A0AAV4HKH2_9GAST</name>
<evidence type="ECO:0000313" key="3">
    <source>
        <dbReference type="Proteomes" id="UP000762676"/>
    </source>
</evidence>
<keyword evidence="3" id="KW-1185">Reference proteome</keyword>
<accession>A0AAV4HKH2</accession>
<dbReference type="AlphaFoldDB" id="A0AAV4HKH2"/>
<sequence>METVWTHIKTRTGILANEAMQFYFVENNKRPRGRPITTLPRTRSRRENDSNITERPGFNSRHCQEPRRMEDLHHGDEKRSSRSCSVRRPYKRAAIVSE</sequence>
<protein>
    <recommendedName>
        <fullName evidence="4">ISXO2-like transposase domain-containing protein</fullName>
    </recommendedName>
</protein>
<feature type="region of interest" description="Disordered" evidence="1">
    <location>
        <begin position="29"/>
        <end position="98"/>
    </location>
</feature>
<dbReference type="EMBL" id="BMAT01009082">
    <property type="protein sequence ID" value="GFR98204.1"/>
    <property type="molecule type" value="Genomic_DNA"/>
</dbReference>